<proteinExistence type="predicted"/>
<accession>A0ABR9EZD9</accession>
<dbReference type="Proteomes" id="UP001645039">
    <property type="component" value="Unassembled WGS sequence"/>
</dbReference>
<reference evidence="1 2" key="1">
    <citation type="submission" date="2020-07" db="EMBL/GenBank/DDBJ databases">
        <title>Halophilic bacteria isolated from french cheeses.</title>
        <authorList>
            <person name="Kothe C.I."/>
            <person name="Farah-Kraiem B."/>
            <person name="Renault P."/>
            <person name="Dridi B."/>
        </authorList>
    </citation>
    <scope>NUCLEOTIDE SEQUENCE [LARGE SCALE GENOMIC DNA]</scope>
    <source>
        <strain evidence="1 2">FME1</strain>
    </source>
</reference>
<keyword evidence="2" id="KW-1185">Reference proteome</keyword>
<dbReference type="EMBL" id="RRZD01000004">
    <property type="protein sequence ID" value="MBE0399586.1"/>
    <property type="molecule type" value="Genomic_DNA"/>
</dbReference>
<gene>
    <name evidence="1" type="ORF">EI168_05615</name>
</gene>
<comment type="caution">
    <text evidence="1">The sequence shown here is derived from an EMBL/GenBank/DDBJ whole genome shotgun (WGS) entry which is preliminary data.</text>
</comment>
<name>A0ABR9EZD9_9GAMM</name>
<dbReference type="InterPro" id="IPR025833">
    <property type="entry name" value="GDYXXLXY"/>
</dbReference>
<dbReference type="Pfam" id="PF14345">
    <property type="entry name" value="GDYXXLXY"/>
    <property type="match status" value="1"/>
</dbReference>
<protein>
    <submittedName>
        <fullName evidence="1">GDYXXLXY domain-containing protein</fullName>
    </submittedName>
</protein>
<dbReference type="RefSeq" id="WP_096281879.1">
    <property type="nucleotide sequence ID" value="NZ_CBCSBM010000012.1"/>
</dbReference>
<sequence>MMPNAKASRLVILVGMFLVLAVINGAIWQKERHLALGEIVYLELAPVDPRSLMQGDYMSLNFAITSRIQTTLDQESNSPNARNGNVVVRLDDQYIAHFQRLDDGSPIGDQERRLQYRLRNGYVRFATNAFFFQEGHAERYQSARYGQFRINDQGAPLLVALYDSELKSLGSLVR</sequence>
<evidence type="ECO:0000313" key="1">
    <source>
        <dbReference type="EMBL" id="MBE0399586.1"/>
    </source>
</evidence>
<organism evidence="1 2">
    <name type="scientific">Halomonas casei</name>
    <dbReference type="NCBI Taxonomy" id="2742613"/>
    <lineage>
        <taxon>Bacteria</taxon>
        <taxon>Pseudomonadati</taxon>
        <taxon>Pseudomonadota</taxon>
        <taxon>Gammaproteobacteria</taxon>
        <taxon>Oceanospirillales</taxon>
        <taxon>Halomonadaceae</taxon>
        <taxon>Halomonas</taxon>
    </lineage>
</organism>
<evidence type="ECO:0000313" key="2">
    <source>
        <dbReference type="Proteomes" id="UP001645039"/>
    </source>
</evidence>